<keyword evidence="3" id="KW-1185">Reference proteome</keyword>
<gene>
    <name evidence="2" type="ORF">N8I77_013606</name>
</gene>
<feature type="region of interest" description="Disordered" evidence="1">
    <location>
        <begin position="157"/>
        <end position="280"/>
    </location>
</feature>
<feature type="compositionally biased region" description="Basic and acidic residues" evidence="1">
    <location>
        <begin position="208"/>
        <end position="232"/>
    </location>
</feature>
<dbReference type="EMBL" id="JAUJFL010000013">
    <property type="protein sequence ID" value="KAK2595813.1"/>
    <property type="molecule type" value="Genomic_DNA"/>
</dbReference>
<dbReference type="AlphaFoldDB" id="A0AAD9S0Q7"/>
<reference evidence="2" key="1">
    <citation type="submission" date="2023-06" db="EMBL/GenBank/DDBJ databases">
        <authorList>
            <person name="Noh H."/>
        </authorList>
    </citation>
    <scope>NUCLEOTIDE SEQUENCE</scope>
    <source>
        <strain evidence="2">DUCC20226</strain>
    </source>
</reference>
<protein>
    <submittedName>
        <fullName evidence="2">Uncharacterized protein</fullName>
    </submittedName>
</protein>
<organism evidence="2 3">
    <name type="scientific">Phomopsis amygdali</name>
    <name type="common">Fusicoccum amygdali</name>
    <dbReference type="NCBI Taxonomy" id="1214568"/>
    <lineage>
        <taxon>Eukaryota</taxon>
        <taxon>Fungi</taxon>
        <taxon>Dikarya</taxon>
        <taxon>Ascomycota</taxon>
        <taxon>Pezizomycotina</taxon>
        <taxon>Sordariomycetes</taxon>
        <taxon>Sordariomycetidae</taxon>
        <taxon>Diaporthales</taxon>
        <taxon>Diaporthaceae</taxon>
        <taxon>Diaporthe</taxon>
    </lineage>
</organism>
<comment type="caution">
    <text evidence="2">The sequence shown here is derived from an EMBL/GenBank/DDBJ whole genome shotgun (WGS) entry which is preliminary data.</text>
</comment>
<accession>A0AAD9S0Q7</accession>
<evidence type="ECO:0000313" key="3">
    <source>
        <dbReference type="Proteomes" id="UP001265746"/>
    </source>
</evidence>
<feature type="compositionally biased region" description="Low complexity" evidence="1">
    <location>
        <begin position="243"/>
        <end position="256"/>
    </location>
</feature>
<name>A0AAD9S0Q7_PHOAM</name>
<feature type="compositionally biased region" description="Basic and acidic residues" evidence="1">
    <location>
        <begin position="318"/>
        <end position="327"/>
    </location>
</feature>
<feature type="compositionally biased region" description="Basic and acidic residues" evidence="1">
    <location>
        <begin position="338"/>
        <end position="347"/>
    </location>
</feature>
<dbReference type="Proteomes" id="UP001265746">
    <property type="component" value="Unassembled WGS sequence"/>
</dbReference>
<sequence>MYVPLGVQPQFWFRPRVELDSRLGPSPSLQALKVVRETNKKHLRFLAQHEQGLLRCIDPEDANHVYMQLGLKRPEPGEDPCSEFSNKDPEPYRRGDLEPITVVGLRSHHHPVAEVQAQAFSTWLSMRDQYYADQQQAATANVTSWVVQTDDAFSETGSWSTHEAADSEWSAGSCASASASDSGSGSEWCDDDVQWDLQGSNWSDEGDTNSHAEERSDRVRDQVPALSEHDHWTSGLPTPPPSDSSSLPSSPVLSKSQMTPETGTTDANESADSASEGSDITAIEELTQVLNDRKIMETFLDGIARRIKDYCMSKSEKEAEKAAERQRYGPVRQRRQKQREQERGDPKRGVRFRRNLTMLPEQTKLHRPEAACREYFETHFQMTHVYEDEVGQVHAEPFATEGLPRENQYEWMKGHREL</sequence>
<proteinExistence type="predicted"/>
<feature type="region of interest" description="Disordered" evidence="1">
    <location>
        <begin position="318"/>
        <end position="347"/>
    </location>
</feature>
<evidence type="ECO:0000256" key="1">
    <source>
        <dbReference type="SAM" id="MobiDB-lite"/>
    </source>
</evidence>
<feature type="compositionally biased region" description="Low complexity" evidence="1">
    <location>
        <begin position="170"/>
        <end position="186"/>
    </location>
</feature>
<evidence type="ECO:0000313" key="2">
    <source>
        <dbReference type="EMBL" id="KAK2595813.1"/>
    </source>
</evidence>
<feature type="compositionally biased region" description="Polar residues" evidence="1">
    <location>
        <begin position="257"/>
        <end position="278"/>
    </location>
</feature>